<organism evidence="5 6">
    <name type="scientific">Paenibacillus aquistagni</name>
    <dbReference type="NCBI Taxonomy" id="1852522"/>
    <lineage>
        <taxon>Bacteria</taxon>
        <taxon>Bacillati</taxon>
        <taxon>Bacillota</taxon>
        <taxon>Bacilli</taxon>
        <taxon>Bacillales</taxon>
        <taxon>Paenibacillaceae</taxon>
        <taxon>Paenibacillus</taxon>
    </lineage>
</organism>
<dbReference type="AlphaFoldDB" id="A0A1X7LC36"/>
<evidence type="ECO:0000256" key="3">
    <source>
        <dbReference type="ARBA" id="ARBA00023002"/>
    </source>
</evidence>
<dbReference type="PANTHER" id="PTHR43035">
    <property type="entry name" value="FATTY ACID REPRESSION MUTANT PROTEIN 2-RELATED"/>
    <property type="match status" value="1"/>
</dbReference>
<proteinExistence type="predicted"/>
<keyword evidence="6" id="KW-1185">Reference proteome</keyword>
<reference evidence="5 6" key="1">
    <citation type="submission" date="2017-04" db="EMBL/GenBank/DDBJ databases">
        <authorList>
            <person name="Afonso C.L."/>
            <person name="Miller P.J."/>
            <person name="Scott M.A."/>
            <person name="Spackman E."/>
            <person name="Goraichik I."/>
            <person name="Dimitrov K.M."/>
            <person name="Suarez D.L."/>
            <person name="Swayne D.E."/>
        </authorList>
    </citation>
    <scope>NUCLEOTIDE SEQUENCE [LARGE SCALE GENOMIC DNA]</scope>
    <source>
        <strain evidence="5 6">11</strain>
    </source>
</reference>
<dbReference type="Proteomes" id="UP000193834">
    <property type="component" value="Unassembled WGS sequence"/>
</dbReference>
<keyword evidence="2" id="KW-0963">Cytoplasm</keyword>
<dbReference type="GO" id="GO:0034599">
    <property type="term" value="P:cellular response to oxidative stress"/>
    <property type="evidence" value="ECO:0007669"/>
    <property type="project" value="InterPro"/>
</dbReference>
<dbReference type="PANTHER" id="PTHR43035:SF1">
    <property type="entry name" value="FATTY ACID REPRESSION MUTANT PROTEIN 2-RELATED"/>
    <property type="match status" value="1"/>
</dbReference>
<dbReference type="Gene3D" id="3.40.109.10">
    <property type="entry name" value="NADH Oxidase"/>
    <property type="match status" value="1"/>
</dbReference>
<dbReference type="STRING" id="1852522.SAMN06295960_3176"/>
<evidence type="ECO:0000256" key="1">
    <source>
        <dbReference type="ARBA" id="ARBA00004496"/>
    </source>
</evidence>
<sequence>MTNELSSQAFLHVLKGRRSIYGLSKESVVPDDKIQSIIEEAVQHTPSAFNSQTARVVVLFGEHHDKLWTITTETLRSIVPADSFEPTQQRMDGFKSGYATVLFFEDMAVVASLQEQFPTYKDNFPTWSQQSSGMLQLVIWTALEAEGLGANLQHYNPLIDDEVKQQWDIPASWKLIAQMPFGKKTAEPKDKEYKPVAEKVKFVR</sequence>
<accession>A0A1X7LC36</accession>
<gene>
    <name evidence="5" type="ORF">SAMN06295960_3176</name>
</gene>
<dbReference type="CDD" id="cd02140">
    <property type="entry name" value="Frm2-like"/>
    <property type="match status" value="1"/>
</dbReference>
<dbReference type="EMBL" id="FXAZ01000004">
    <property type="protein sequence ID" value="SMG50832.1"/>
    <property type="molecule type" value="Genomic_DNA"/>
</dbReference>
<dbReference type="GO" id="GO:0016491">
    <property type="term" value="F:oxidoreductase activity"/>
    <property type="evidence" value="ECO:0007669"/>
    <property type="project" value="UniProtKB-KW"/>
</dbReference>
<dbReference type="FunFam" id="3.40.109.10:FF:000001">
    <property type="entry name" value="Nitroreductase family"/>
    <property type="match status" value="1"/>
</dbReference>
<dbReference type="InterPro" id="IPR029479">
    <property type="entry name" value="Nitroreductase"/>
</dbReference>
<evidence type="ECO:0000313" key="6">
    <source>
        <dbReference type="Proteomes" id="UP000193834"/>
    </source>
</evidence>
<keyword evidence="3" id="KW-0560">Oxidoreductase</keyword>
<comment type="subcellular location">
    <subcellularLocation>
        <location evidence="1">Cytoplasm</location>
    </subcellularLocation>
</comment>
<evidence type="ECO:0000256" key="2">
    <source>
        <dbReference type="ARBA" id="ARBA00022490"/>
    </source>
</evidence>
<evidence type="ECO:0000259" key="4">
    <source>
        <dbReference type="Pfam" id="PF00881"/>
    </source>
</evidence>
<dbReference type="InterPro" id="IPR000415">
    <property type="entry name" value="Nitroreductase-like"/>
</dbReference>
<evidence type="ECO:0000313" key="5">
    <source>
        <dbReference type="EMBL" id="SMG50832.1"/>
    </source>
</evidence>
<protein>
    <recommendedName>
        <fullName evidence="4">Nitroreductase domain-containing protein</fullName>
    </recommendedName>
</protein>
<dbReference type="Pfam" id="PF00881">
    <property type="entry name" value="Nitroreductase"/>
    <property type="match status" value="1"/>
</dbReference>
<dbReference type="InterPro" id="IPR033877">
    <property type="entry name" value="Frm2/Hbn1"/>
</dbReference>
<dbReference type="RefSeq" id="WP_085495657.1">
    <property type="nucleotide sequence ID" value="NZ_FXAZ01000004.1"/>
</dbReference>
<dbReference type="OrthoDB" id="9810617at2"/>
<name>A0A1X7LC36_9BACL</name>
<feature type="domain" description="Nitroreductase" evidence="4">
    <location>
        <begin position="14"/>
        <end position="183"/>
    </location>
</feature>
<dbReference type="SUPFAM" id="SSF55469">
    <property type="entry name" value="FMN-dependent nitroreductase-like"/>
    <property type="match status" value="1"/>
</dbReference>
<dbReference type="GO" id="GO:0005737">
    <property type="term" value="C:cytoplasm"/>
    <property type="evidence" value="ECO:0007669"/>
    <property type="project" value="UniProtKB-SubCell"/>
</dbReference>